<dbReference type="InterPro" id="IPR037284">
    <property type="entry name" value="SUF_FeS_clus_asmbl_SufBD_sf"/>
</dbReference>
<dbReference type="InterPro" id="IPR000825">
    <property type="entry name" value="SUF_FeS_clus_asmbl_SufBD_core"/>
</dbReference>
<dbReference type="SUPFAM" id="SSF101960">
    <property type="entry name" value="Stabilizer of iron transporter SufD"/>
    <property type="match status" value="1"/>
</dbReference>
<dbReference type="Proteomes" id="UP000316621">
    <property type="component" value="Chromosome 8"/>
</dbReference>
<dbReference type="Pfam" id="PF01458">
    <property type="entry name" value="SUFBD_core"/>
    <property type="match status" value="1"/>
</dbReference>
<sequence>MSNPRVLVLVEKGGEVGIVEEYFMYLGGVGDEKDERYWVNSVMEVHIGEGGRVVHTYLQQDAPSAAHLKWTAVRQESSSTYNLVEVSSGGKLSRHNLHIQQLGPDAFTEASSFHVCVRHQTQDLRSNIILDHSRGFVRQRHKGIAAHSRSRAVCDGNIFINRPTPQTDYVLEKISFIVSVL</sequence>
<protein>
    <recommendedName>
        <fullName evidence="1">SUF system FeS cluster assembly SufBD core domain-containing protein</fullName>
    </recommendedName>
</protein>
<dbReference type="PANTHER" id="PTHR43575:SF1">
    <property type="entry name" value="PROTEIN ABCI7, CHLOROPLASTIC"/>
    <property type="match status" value="1"/>
</dbReference>
<evidence type="ECO:0000259" key="1">
    <source>
        <dbReference type="Pfam" id="PF01458"/>
    </source>
</evidence>
<name>A0A4Y7KL81_PAPSO</name>
<dbReference type="Gramene" id="RZC72645">
    <property type="protein sequence ID" value="RZC72645"/>
    <property type="gene ID" value="C5167_048124"/>
</dbReference>
<reference evidence="2 3" key="1">
    <citation type="journal article" date="2018" name="Science">
        <title>The opium poppy genome and morphinan production.</title>
        <authorList>
            <person name="Guo L."/>
            <person name="Winzer T."/>
            <person name="Yang X."/>
            <person name="Li Y."/>
            <person name="Ning Z."/>
            <person name="He Z."/>
            <person name="Teodor R."/>
            <person name="Lu Y."/>
            <person name="Bowser T.A."/>
            <person name="Graham I.A."/>
            <person name="Ye K."/>
        </authorList>
    </citation>
    <scope>NUCLEOTIDE SEQUENCE [LARGE SCALE GENOMIC DNA]</scope>
    <source>
        <strain evidence="3">cv. HN1</strain>
        <tissue evidence="2">Leaves</tissue>
    </source>
</reference>
<dbReference type="STRING" id="3469.A0A4Y7KL81"/>
<dbReference type="GO" id="GO:0016226">
    <property type="term" value="P:iron-sulfur cluster assembly"/>
    <property type="evidence" value="ECO:0007669"/>
    <property type="project" value="InterPro"/>
</dbReference>
<gene>
    <name evidence="2" type="ORF">C5167_048124</name>
</gene>
<dbReference type="InterPro" id="IPR055346">
    <property type="entry name" value="Fe-S_cluster_assembly_SufBD"/>
</dbReference>
<feature type="domain" description="SUF system FeS cluster assembly SufBD core" evidence="1">
    <location>
        <begin position="2"/>
        <end position="168"/>
    </location>
</feature>
<dbReference type="AlphaFoldDB" id="A0A4Y7KL81"/>
<accession>A0A4Y7KL81</accession>
<dbReference type="PANTHER" id="PTHR43575">
    <property type="entry name" value="PROTEIN ABCI7, CHLOROPLASTIC"/>
    <property type="match status" value="1"/>
</dbReference>
<keyword evidence="3" id="KW-1185">Reference proteome</keyword>
<organism evidence="2 3">
    <name type="scientific">Papaver somniferum</name>
    <name type="common">Opium poppy</name>
    <dbReference type="NCBI Taxonomy" id="3469"/>
    <lineage>
        <taxon>Eukaryota</taxon>
        <taxon>Viridiplantae</taxon>
        <taxon>Streptophyta</taxon>
        <taxon>Embryophyta</taxon>
        <taxon>Tracheophyta</taxon>
        <taxon>Spermatophyta</taxon>
        <taxon>Magnoliopsida</taxon>
        <taxon>Ranunculales</taxon>
        <taxon>Papaveraceae</taxon>
        <taxon>Papaveroideae</taxon>
        <taxon>Papaver</taxon>
    </lineage>
</organism>
<proteinExistence type="predicted"/>
<evidence type="ECO:0000313" key="3">
    <source>
        <dbReference type="Proteomes" id="UP000316621"/>
    </source>
</evidence>
<dbReference type="EMBL" id="CM010722">
    <property type="protein sequence ID" value="RZC72645.1"/>
    <property type="molecule type" value="Genomic_DNA"/>
</dbReference>
<evidence type="ECO:0000313" key="2">
    <source>
        <dbReference type="EMBL" id="RZC72645.1"/>
    </source>
</evidence>